<feature type="compositionally biased region" description="Acidic residues" evidence="8">
    <location>
        <begin position="205"/>
        <end position="216"/>
    </location>
</feature>
<feature type="compositionally biased region" description="Polar residues" evidence="8">
    <location>
        <begin position="176"/>
        <end position="202"/>
    </location>
</feature>
<evidence type="ECO:0000256" key="5">
    <source>
        <dbReference type="ARBA" id="ARBA00023163"/>
    </source>
</evidence>
<dbReference type="PROSITE" id="PS50217">
    <property type="entry name" value="BZIP"/>
    <property type="match status" value="1"/>
</dbReference>
<organism evidence="10">
    <name type="scientific">Populus davidiana</name>
    <dbReference type="NCBI Taxonomy" id="266767"/>
    <lineage>
        <taxon>Eukaryota</taxon>
        <taxon>Viridiplantae</taxon>
        <taxon>Streptophyta</taxon>
        <taxon>Embryophyta</taxon>
        <taxon>Tracheophyta</taxon>
        <taxon>Spermatophyta</taxon>
        <taxon>Magnoliopsida</taxon>
        <taxon>eudicotyledons</taxon>
        <taxon>Gunneridae</taxon>
        <taxon>Pentapetalae</taxon>
        <taxon>rosids</taxon>
        <taxon>fabids</taxon>
        <taxon>Malpighiales</taxon>
        <taxon>Salicaceae</taxon>
        <taxon>Saliceae</taxon>
        <taxon>Populus</taxon>
    </lineage>
</organism>
<evidence type="ECO:0000259" key="9">
    <source>
        <dbReference type="PROSITE" id="PS50217"/>
    </source>
</evidence>
<feature type="compositionally biased region" description="Polar residues" evidence="8">
    <location>
        <begin position="139"/>
        <end position="152"/>
    </location>
</feature>
<feature type="region of interest" description="Disordered" evidence="8">
    <location>
        <begin position="1"/>
        <end position="29"/>
    </location>
</feature>
<feature type="region of interest" description="Disordered" evidence="8">
    <location>
        <begin position="348"/>
        <end position="433"/>
    </location>
</feature>
<dbReference type="InterPro" id="IPR046347">
    <property type="entry name" value="bZIP_sf"/>
</dbReference>
<dbReference type="AlphaFoldDB" id="A0A6M2EWV6"/>
<feature type="compositionally biased region" description="Basic and acidic residues" evidence="8">
    <location>
        <begin position="60"/>
        <end position="71"/>
    </location>
</feature>
<feature type="compositionally biased region" description="Polar residues" evidence="8">
    <location>
        <begin position="424"/>
        <end position="433"/>
    </location>
</feature>
<dbReference type="Pfam" id="PF00170">
    <property type="entry name" value="bZIP_1"/>
    <property type="match status" value="1"/>
</dbReference>
<feature type="region of interest" description="Disordered" evidence="8">
    <location>
        <begin position="48"/>
        <end position="78"/>
    </location>
</feature>
<comment type="similarity">
    <text evidence="2">Belongs to the bZIP family.</text>
</comment>
<evidence type="ECO:0000256" key="8">
    <source>
        <dbReference type="SAM" id="MobiDB-lite"/>
    </source>
</evidence>
<dbReference type="InterPro" id="IPR004827">
    <property type="entry name" value="bZIP"/>
</dbReference>
<dbReference type="PANTHER" id="PTHR46408:SF10">
    <property type="entry name" value="BASIC LEUCINE ZIPPER 63"/>
    <property type="match status" value="1"/>
</dbReference>
<feature type="compositionally biased region" description="Polar residues" evidence="8">
    <location>
        <begin position="50"/>
        <end position="59"/>
    </location>
</feature>
<dbReference type="CDD" id="cd14702">
    <property type="entry name" value="bZIP_plant_GBF1"/>
    <property type="match status" value="1"/>
</dbReference>
<dbReference type="SMART" id="SM00338">
    <property type="entry name" value="BRLZ"/>
    <property type="match status" value="1"/>
</dbReference>
<keyword evidence="6" id="KW-0539">Nucleus</keyword>
<dbReference type="PANTHER" id="PTHR46408">
    <property type="entry name" value="BASIC LEUCINE ZIPPER 63"/>
    <property type="match status" value="1"/>
</dbReference>
<evidence type="ECO:0000256" key="3">
    <source>
        <dbReference type="ARBA" id="ARBA00023015"/>
    </source>
</evidence>
<keyword evidence="4" id="KW-0238">DNA-binding</keyword>
<evidence type="ECO:0000256" key="7">
    <source>
        <dbReference type="SAM" id="Coils"/>
    </source>
</evidence>
<dbReference type="GO" id="GO:0046983">
    <property type="term" value="F:protein dimerization activity"/>
    <property type="evidence" value="ECO:0007669"/>
    <property type="project" value="UniProtKB-ARBA"/>
</dbReference>
<dbReference type="InterPro" id="IPR045314">
    <property type="entry name" value="bZIP_plant_GBF1"/>
</dbReference>
<feature type="region of interest" description="Disordered" evidence="8">
    <location>
        <begin position="135"/>
        <end position="226"/>
    </location>
</feature>
<evidence type="ECO:0000256" key="1">
    <source>
        <dbReference type="ARBA" id="ARBA00004123"/>
    </source>
</evidence>
<evidence type="ECO:0000256" key="6">
    <source>
        <dbReference type="ARBA" id="ARBA00023242"/>
    </source>
</evidence>
<protein>
    <recommendedName>
        <fullName evidence="9">BZIP domain-containing protein</fullName>
    </recommendedName>
</protein>
<accession>A0A6M2EWV6</accession>
<evidence type="ECO:0000313" key="10">
    <source>
        <dbReference type="EMBL" id="NUU88638.1"/>
    </source>
</evidence>
<keyword evidence="3" id="KW-0805">Transcription regulation</keyword>
<dbReference type="Pfam" id="PF12498">
    <property type="entry name" value="bZIP_C"/>
    <property type="match status" value="1"/>
</dbReference>
<reference evidence="10" key="1">
    <citation type="submission" date="2020-03" db="EMBL/GenBank/DDBJ databases">
        <authorList>
            <person name="Zhang R."/>
        </authorList>
    </citation>
    <scope>NUCLEOTIDE SEQUENCE</scope>
</reference>
<dbReference type="EMBL" id="GILB01008305">
    <property type="protein sequence ID" value="NUU88638.1"/>
    <property type="molecule type" value="Transcribed_RNA"/>
</dbReference>
<dbReference type="FunFam" id="1.20.5.170:FF:000020">
    <property type="entry name" value="BZIP transcription factor"/>
    <property type="match status" value="1"/>
</dbReference>
<comment type="subcellular location">
    <subcellularLocation>
        <location evidence="1">Nucleus</location>
    </subcellularLocation>
</comment>
<dbReference type="GO" id="GO:0005634">
    <property type="term" value="C:nucleus"/>
    <property type="evidence" value="ECO:0007669"/>
    <property type="project" value="UniProtKB-SubCell"/>
</dbReference>
<dbReference type="Gene3D" id="1.20.5.170">
    <property type="match status" value="1"/>
</dbReference>
<dbReference type="GO" id="GO:0003700">
    <property type="term" value="F:DNA-binding transcription factor activity"/>
    <property type="evidence" value="ECO:0007669"/>
    <property type="project" value="InterPro"/>
</dbReference>
<feature type="domain" description="BZIP" evidence="9">
    <location>
        <begin position="224"/>
        <end position="279"/>
    </location>
</feature>
<evidence type="ECO:0000256" key="2">
    <source>
        <dbReference type="ARBA" id="ARBA00007163"/>
    </source>
</evidence>
<dbReference type="GO" id="GO:0003677">
    <property type="term" value="F:DNA binding"/>
    <property type="evidence" value="ECO:0007669"/>
    <property type="project" value="UniProtKB-KW"/>
</dbReference>
<dbReference type="SUPFAM" id="SSF57959">
    <property type="entry name" value="Leucine zipper domain"/>
    <property type="match status" value="1"/>
</dbReference>
<dbReference type="InterPro" id="IPR020983">
    <property type="entry name" value="Basic_leucine-zipper_C"/>
</dbReference>
<evidence type="ECO:0000256" key="4">
    <source>
        <dbReference type="ARBA" id="ARBA00023125"/>
    </source>
</evidence>
<keyword evidence="7" id="KW-0175">Coiled coil</keyword>
<proteinExistence type="inferred from homology"/>
<feature type="coiled-coil region" evidence="7">
    <location>
        <begin position="242"/>
        <end position="304"/>
    </location>
</feature>
<sequence>MERVFSVEDNITEHFWSPPQPPEDLSKMNRSESEWAFERFLQEASAVTLDDNTSSNSSADKTDVVQIKDHGNSNNNATSKCSFSNGTCVTAASSFAAPAIIPVESDDYHAFLKSKLNLACAAVALTRASFVKPLDSPATAESGSQASNTSHLGSHAPSKGAGYDLPRSQDKDANESLGTPSLPSMQRKSAVTVKPTTSVSSRELSEDDENEAETELTENMRPTDAKRVRRMLSNRESARRSRSRKQAHLTELETQVAQLRVENSSLLKSLTDISQKYNESAVDNRVLKADVETLRAKVKMAEETVKRFTGLNTLFHAMPDVSTMSMSSFDGSPSDTAADAAIPVQDDPKHHFYQAPNNPKTTHDSRTRGNNVLADISSVENVQPNPVPAAGVSGNKMGRTPSLQRVASLEHLQKRIRGGASPCGPQSNGEQAK</sequence>
<name>A0A6M2EWV6_9ROSI</name>
<keyword evidence="5" id="KW-0804">Transcription</keyword>